<dbReference type="GO" id="GO:0016787">
    <property type="term" value="F:hydrolase activity"/>
    <property type="evidence" value="ECO:0007669"/>
    <property type="project" value="UniProtKB-KW"/>
</dbReference>
<dbReference type="AlphaFoldDB" id="A0A849VSD9"/>
<protein>
    <submittedName>
        <fullName evidence="3">PHB depolymerase family esterase</fullName>
    </submittedName>
</protein>
<dbReference type="Gene3D" id="3.40.50.1820">
    <property type="entry name" value="alpha/beta hydrolase"/>
    <property type="match status" value="1"/>
</dbReference>
<dbReference type="InterPro" id="IPR010126">
    <property type="entry name" value="Esterase_phb"/>
</dbReference>
<name>A0A849VSD9_9HYPH</name>
<dbReference type="InterPro" id="IPR029058">
    <property type="entry name" value="AB_hydrolase_fold"/>
</dbReference>
<dbReference type="InterPro" id="IPR050955">
    <property type="entry name" value="Plant_Biomass_Hydrol_Est"/>
</dbReference>
<reference evidence="3 4" key="1">
    <citation type="submission" date="2020-05" db="EMBL/GenBank/DDBJ databases">
        <authorList>
            <person name="Kim M.K."/>
        </authorList>
    </citation>
    <scope>NUCLEOTIDE SEQUENCE [LARGE SCALE GENOMIC DNA]</scope>
    <source>
        <strain evidence="3 4">BT25</strain>
    </source>
</reference>
<evidence type="ECO:0000313" key="3">
    <source>
        <dbReference type="EMBL" id="NTS32516.1"/>
    </source>
</evidence>
<dbReference type="GO" id="GO:0005576">
    <property type="term" value="C:extracellular region"/>
    <property type="evidence" value="ECO:0007669"/>
    <property type="project" value="InterPro"/>
</dbReference>
<evidence type="ECO:0000313" key="4">
    <source>
        <dbReference type="Proteomes" id="UP000550508"/>
    </source>
</evidence>
<keyword evidence="2" id="KW-0378">Hydrolase</keyword>
<sequence length="363" mass="38766">MRNIADTIRRLNVNRMPAGIIDAGGSTRLKALADFGRNPGELRAWHYIPANFKPGSPLVVVLHGCTQTAAGYDRGSGWSELADTHGFALLFPEQQRGNNANLCFNWFNPGDVGRGQGEVESIRQMLVAMSARYPIDRSPTYITGLSAGGAMAAAMLSTYPELFKAGAIIAGLPFGTASTIPEAFDRMRGHGLPESRALAEKVRKASGHAGSWPAISVWHGSADTTVDPVNMEAIIGQWWHLSDLDDAPTITSLTQKHQCRTWRDANGVACIEAHTIKGMAHGTPIKTGGIDGYGAAGPFMLDVGVSSTWHIADSWNLITKTERQKVEAIKPALEGTGLNDARGGDQAVGSVIENALRAAGLMR</sequence>
<keyword evidence="4" id="KW-1185">Reference proteome</keyword>
<dbReference type="PANTHER" id="PTHR43037">
    <property type="entry name" value="UNNAMED PRODUCT-RELATED"/>
    <property type="match status" value="1"/>
</dbReference>
<organism evidence="3 4">
    <name type="scientific">Phyllobacterium pellucidum</name>
    <dbReference type="NCBI Taxonomy" id="2740464"/>
    <lineage>
        <taxon>Bacteria</taxon>
        <taxon>Pseudomonadati</taxon>
        <taxon>Pseudomonadota</taxon>
        <taxon>Alphaproteobacteria</taxon>
        <taxon>Hyphomicrobiales</taxon>
        <taxon>Phyllobacteriaceae</taxon>
        <taxon>Phyllobacterium</taxon>
    </lineage>
</organism>
<dbReference type="PANTHER" id="PTHR43037:SF1">
    <property type="entry name" value="BLL1128 PROTEIN"/>
    <property type="match status" value="1"/>
</dbReference>
<gene>
    <name evidence="3" type="ORF">HQ945_14755</name>
</gene>
<dbReference type="SUPFAM" id="SSF53474">
    <property type="entry name" value="alpha/beta-Hydrolases"/>
    <property type="match status" value="1"/>
</dbReference>
<dbReference type="Proteomes" id="UP000550508">
    <property type="component" value="Unassembled WGS sequence"/>
</dbReference>
<keyword evidence="1" id="KW-0732">Signal</keyword>
<dbReference type="EMBL" id="JABUMX010000003">
    <property type="protein sequence ID" value="NTS32516.1"/>
    <property type="molecule type" value="Genomic_DNA"/>
</dbReference>
<dbReference type="RefSeq" id="WP_174208230.1">
    <property type="nucleotide sequence ID" value="NZ_JABUMX010000003.1"/>
</dbReference>
<comment type="caution">
    <text evidence="3">The sequence shown here is derived from an EMBL/GenBank/DDBJ whole genome shotgun (WGS) entry which is preliminary data.</text>
</comment>
<accession>A0A849VSD9</accession>
<proteinExistence type="predicted"/>
<evidence type="ECO:0000256" key="2">
    <source>
        <dbReference type="ARBA" id="ARBA00022801"/>
    </source>
</evidence>
<evidence type="ECO:0000256" key="1">
    <source>
        <dbReference type="ARBA" id="ARBA00022729"/>
    </source>
</evidence>
<dbReference type="NCBIfam" id="TIGR01840">
    <property type="entry name" value="esterase_phb"/>
    <property type="match status" value="1"/>
</dbReference>
<dbReference type="Pfam" id="PF10503">
    <property type="entry name" value="Esterase_PHB"/>
    <property type="match status" value="1"/>
</dbReference>